<dbReference type="PANTHER" id="PTHR10286">
    <property type="entry name" value="INORGANIC PYROPHOSPHATASE"/>
    <property type="match status" value="1"/>
</dbReference>
<keyword evidence="9" id="KW-1185">Reference proteome</keyword>
<evidence type="ECO:0000256" key="3">
    <source>
        <dbReference type="ARBA" id="ARBA00022723"/>
    </source>
</evidence>
<comment type="cofactor">
    <cofactor evidence="1 7">
        <name>Mg(2+)</name>
        <dbReference type="ChEBI" id="CHEBI:18420"/>
    </cofactor>
</comment>
<dbReference type="Proteomes" id="UP000654993">
    <property type="component" value="Unassembled WGS sequence"/>
</dbReference>
<gene>
    <name evidence="7 8" type="primary">ppa</name>
    <name evidence="8" type="ORF">PRECH8_01520</name>
</gene>
<comment type="caution">
    <text evidence="8">The sequence shown here is derived from an EMBL/GenBank/DDBJ whole genome shotgun (WGS) entry which is preliminary data.</text>
</comment>
<feature type="binding site" evidence="7">
    <location>
        <position position="55"/>
    </location>
    <ligand>
        <name>Mg(2+)</name>
        <dbReference type="ChEBI" id="CHEBI:18420"/>
        <label>1</label>
    </ligand>
</feature>
<feature type="binding site" evidence="7">
    <location>
        <position position="60"/>
    </location>
    <ligand>
        <name>Mg(2+)</name>
        <dbReference type="ChEBI" id="CHEBI:18420"/>
        <label>1</label>
    </ligand>
</feature>
<dbReference type="Gene3D" id="3.90.80.10">
    <property type="entry name" value="Inorganic pyrophosphatase"/>
    <property type="match status" value="1"/>
</dbReference>
<feature type="binding site" evidence="7">
    <location>
        <position position="33"/>
    </location>
    <ligand>
        <name>substrate</name>
    </ligand>
</feature>
<feature type="binding site" evidence="7">
    <location>
        <position position="19"/>
    </location>
    <ligand>
        <name>substrate</name>
    </ligand>
</feature>
<dbReference type="AlphaFoldDB" id="A0A916QE57"/>
<keyword evidence="4 7" id="KW-0378">Hydrolase</keyword>
<evidence type="ECO:0000313" key="9">
    <source>
        <dbReference type="Proteomes" id="UP000654993"/>
    </source>
</evidence>
<dbReference type="InterPro" id="IPR008162">
    <property type="entry name" value="Pyrophosphatase"/>
</dbReference>
<keyword evidence="3 7" id="KW-0479">Metal-binding</keyword>
<accession>A0A916QE57</accession>
<evidence type="ECO:0000256" key="2">
    <source>
        <dbReference type="ARBA" id="ARBA00022490"/>
    </source>
</evidence>
<dbReference type="GO" id="GO:0006796">
    <property type="term" value="P:phosphate-containing compound metabolic process"/>
    <property type="evidence" value="ECO:0007669"/>
    <property type="project" value="InterPro"/>
</dbReference>
<feature type="binding site" evidence="7">
    <location>
        <position position="60"/>
    </location>
    <ligand>
        <name>Mg(2+)</name>
        <dbReference type="ChEBI" id="CHEBI:18420"/>
        <label>2</label>
    </ligand>
</feature>
<dbReference type="InterPro" id="IPR036649">
    <property type="entry name" value="Pyrophosphatase_sf"/>
</dbReference>
<reference evidence="8" key="2">
    <citation type="journal article" date="2021" name="Data Brief">
        <title>Draft genome sequence data of the facultative, thermophilic, xylanolytic bacterium Paenibacillus sp. strain DA-C8.</title>
        <authorList>
            <person name="Chhe C."/>
            <person name="Uke A."/>
            <person name="Baramee S."/>
            <person name="Ungkulpasvich U."/>
            <person name="Tachaapaikoon C."/>
            <person name="Pason P."/>
            <person name="Waeonukul R."/>
            <person name="Ratanakhanokchai K."/>
            <person name="Kosugi A."/>
        </authorList>
    </citation>
    <scope>NUCLEOTIDE SEQUENCE</scope>
    <source>
        <strain evidence="8">DA-C8</strain>
    </source>
</reference>
<comment type="subunit">
    <text evidence="7">Homohexamer.</text>
</comment>
<reference evidence="8" key="1">
    <citation type="submission" date="2020-08" db="EMBL/GenBank/DDBJ databases">
        <authorList>
            <person name="Uke A."/>
            <person name="Chhe C."/>
            <person name="Baramee S."/>
            <person name="Kosugi A."/>
        </authorList>
    </citation>
    <scope>NUCLEOTIDE SEQUENCE</scope>
    <source>
        <strain evidence="8">DA-C8</strain>
    </source>
</reference>
<dbReference type="FunFam" id="3.90.80.10:FF:000003">
    <property type="entry name" value="Inorganic pyrophosphatase"/>
    <property type="match status" value="1"/>
</dbReference>
<dbReference type="GO" id="GO:0000287">
    <property type="term" value="F:magnesium ion binding"/>
    <property type="evidence" value="ECO:0007669"/>
    <property type="project" value="UniProtKB-UniRule"/>
</dbReference>
<dbReference type="GO" id="GO:0005737">
    <property type="term" value="C:cytoplasm"/>
    <property type="evidence" value="ECO:0007669"/>
    <property type="project" value="UniProtKB-SubCell"/>
</dbReference>
<dbReference type="CDD" id="cd00412">
    <property type="entry name" value="pyrophosphatase"/>
    <property type="match status" value="1"/>
</dbReference>
<comment type="subcellular location">
    <subcellularLocation>
        <location evidence="7">Cytoplasm</location>
    </subcellularLocation>
</comment>
<organism evidence="8 9">
    <name type="scientific">Insulibacter thermoxylanivorax</name>
    <dbReference type="NCBI Taxonomy" id="2749268"/>
    <lineage>
        <taxon>Bacteria</taxon>
        <taxon>Bacillati</taxon>
        <taxon>Bacillota</taxon>
        <taxon>Bacilli</taxon>
        <taxon>Bacillales</taxon>
        <taxon>Paenibacillaceae</taxon>
        <taxon>Insulibacter</taxon>
    </lineage>
</organism>
<evidence type="ECO:0000256" key="6">
    <source>
        <dbReference type="ARBA" id="ARBA00047820"/>
    </source>
</evidence>
<feature type="binding site" evidence="7">
    <location>
        <position position="92"/>
    </location>
    <ligand>
        <name>Mg(2+)</name>
        <dbReference type="ChEBI" id="CHEBI:18420"/>
        <label>1</label>
    </ligand>
</feature>
<dbReference type="HAMAP" id="MF_00209">
    <property type="entry name" value="Inorganic_PPase"/>
    <property type="match status" value="1"/>
</dbReference>
<evidence type="ECO:0000256" key="4">
    <source>
        <dbReference type="ARBA" id="ARBA00022801"/>
    </source>
</evidence>
<comment type="similarity">
    <text evidence="7">Belongs to the PPase family.</text>
</comment>
<dbReference type="SUPFAM" id="SSF50324">
    <property type="entry name" value="Inorganic pyrophosphatase"/>
    <property type="match status" value="1"/>
</dbReference>
<dbReference type="RefSeq" id="WP_200965151.1">
    <property type="nucleotide sequence ID" value="NZ_BMAQ01000001.1"/>
</dbReference>
<keyword evidence="5 7" id="KW-0460">Magnesium</keyword>
<keyword evidence="2 7" id="KW-0963">Cytoplasm</keyword>
<name>A0A916QE57_9BACL</name>
<sequence length="163" mass="18724">MSNLVVDAFIEIPQGSQNKYEFDPEKGQFVLDRVLYGSMRYPAEYGYIRETLALDGDPLDVLVLVTNPTFPGCVINTRIIGVMLMVDNGEHDEKLIGVPTTDPRWDHVKSLEDVAPHTLKEIENFFLRYKDLENKKVEVTGFKDAEFAKNLYEECKKRYAESQ</sequence>
<comment type="function">
    <text evidence="7">Catalyzes the hydrolysis of inorganic pyrophosphate (PPi) forming two phosphate ions.</text>
</comment>
<evidence type="ECO:0000256" key="7">
    <source>
        <dbReference type="HAMAP-Rule" id="MF_00209"/>
    </source>
</evidence>
<dbReference type="GO" id="GO:0004427">
    <property type="term" value="F:inorganic diphosphate phosphatase activity"/>
    <property type="evidence" value="ECO:0007669"/>
    <property type="project" value="UniProtKB-UniRule"/>
</dbReference>
<dbReference type="Pfam" id="PF00719">
    <property type="entry name" value="Pyrophosphatase"/>
    <property type="match status" value="1"/>
</dbReference>
<proteinExistence type="inferred from homology"/>
<feature type="binding site" evidence="7">
    <location>
        <position position="45"/>
    </location>
    <ligand>
        <name>substrate</name>
    </ligand>
</feature>
<comment type="catalytic activity">
    <reaction evidence="6 7">
        <text>diphosphate + H2O = 2 phosphate + H(+)</text>
        <dbReference type="Rhea" id="RHEA:24576"/>
        <dbReference type="ChEBI" id="CHEBI:15377"/>
        <dbReference type="ChEBI" id="CHEBI:15378"/>
        <dbReference type="ChEBI" id="CHEBI:33019"/>
        <dbReference type="ChEBI" id="CHEBI:43474"/>
        <dbReference type="EC" id="3.6.1.1"/>
    </reaction>
</comment>
<feature type="binding site" evidence="7">
    <location>
        <position position="129"/>
    </location>
    <ligand>
        <name>substrate</name>
    </ligand>
</feature>
<evidence type="ECO:0000256" key="5">
    <source>
        <dbReference type="ARBA" id="ARBA00022842"/>
    </source>
</evidence>
<dbReference type="EMBL" id="BMAQ01000001">
    <property type="protein sequence ID" value="GFR36856.1"/>
    <property type="molecule type" value="Genomic_DNA"/>
</dbReference>
<protein>
    <recommendedName>
        <fullName evidence="7">Inorganic pyrophosphatase</fullName>
        <ecNumber evidence="7">3.6.1.1</ecNumber>
    </recommendedName>
    <alternativeName>
        <fullName evidence="7">Pyrophosphate phospho-hydrolase</fullName>
        <shortName evidence="7">PPase</shortName>
    </alternativeName>
</protein>
<evidence type="ECO:0000256" key="1">
    <source>
        <dbReference type="ARBA" id="ARBA00001946"/>
    </source>
</evidence>
<dbReference type="PROSITE" id="PS00387">
    <property type="entry name" value="PPASE"/>
    <property type="match status" value="1"/>
</dbReference>
<evidence type="ECO:0000313" key="8">
    <source>
        <dbReference type="EMBL" id="GFR36856.1"/>
    </source>
</evidence>
<dbReference type="EC" id="3.6.1.1" evidence="7"/>